<keyword evidence="2" id="KW-1185">Reference proteome</keyword>
<dbReference type="OrthoDB" id="103324at2"/>
<name>A4G905_HERAR</name>
<dbReference type="InterPro" id="IPR036188">
    <property type="entry name" value="FAD/NAD-bd_sf"/>
</dbReference>
<reference evidence="1 2" key="1">
    <citation type="journal article" date="2007" name="PLoS Genet.">
        <title>A tale of two oxidation states: bacterial colonization of arsenic-rich environments.</title>
        <authorList>
            <person name="Muller D."/>
            <person name="Medigue C."/>
            <person name="Koechler S."/>
            <person name="Barbe V."/>
            <person name="Barakat M."/>
            <person name="Talla E."/>
            <person name="Bonnefoy V."/>
            <person name="Krin E."/>
            <person name="Arsene-Ploetze F."/>
            <person name="Carapito C."/>
            <person name="Chandler M."/>
            <person name="Cournoyer B."/>
            <person name="Cruveiller S."/>
            <person name="Dossat C."/>
            <person name="Duval S."/>
            <person name="Heymann M."/>
            <person name="Leize E."/>
            <person name="Lieutaud A."/>
            <person name="Lievremont D."/>
            <person name="Makita Y."/>
            <person name="Mangenot S."/>
            <person name="Nitschke W."/>
            <person name="Ortet P."/>
            <person name="Perdrial N."/>
            <person name="Schoepp B."/>
            <person name="Siguier N."/>
            <person name="Simeonova D.D."/>
            <person name="Rouy Z."/>
            <person name="Segurens B."/>
            <person name="Turlin E."/>
            <person name="Vallenet D."/>
            <person name="Van Dorsselaer A."/>
            <person name="Weiss S."/>
            <person name="Weissenbach J."/>
            <person name="Lett M.C."/>
            <person name="Danchin A."/>
            <person name="Bertin P.N."/>
        </authorList>
    </citation>
    <scope>NUCLEOTIDE SEQUENCE [LARGE SCALE GENOMIC DNA]</scope>
    <source>
        <strain evidence="2">ULPAs1</strain>
    </source>
</reference>
<dbReference type="KEGG" id="har:HEAR2878"/>
<protein>
    <recommendedName>
        <fullName evidence="3">Halogenase</fullName>
    </recommendedName>
</protein>
<dbReference type="PANTHER" id="PTHR43747">
    <property type="entry name" value="FAD-BINDING PROTEIN"/>
    <property type="match status" value="1"/>
</dbReference>
<evidence type="ECO:0000313" key="2">
    <source>
        <dbReference type="Proteomes" id="UP000006697"/>
    </source>
</evidence>
<accession>A4G905</accession>
<dbReference type="AlphaFoldDB" id="A4G905"/>
<evidence type="ECO:0008006" key="3">
    <source>
        <dbReference type="Google" id="ProtNLM"/>
    </source>
</evidence>
<sequence length="547" mass="61635">MAAAVPRQYDVVIMGGGLAGLTLSLQLKKRFADISVLVIERRAHPVPLAAHKVGESSVEIGAHYFDTVLGLKEHLDTEQLKKFGFRFFFSEGRRDFDQVTELGGSRVLPTCTYQIDRGIFENKLGKLALDAGVQFVDDAVIRQFTIAEGDALHQLSYEVGRQTMHASARWLIDASGRAGLIKRKLDLAQANAHKAGAVWFRIGSRIDINDWSEDEAWLTSCNPPNRWLSTNHLVGEGYWVWLIPLASGSHSVGIVADSSMHPVESMNTFETAMEWLQIHQPRLYDHLDGERENLQDFAFFKNFSYGCKQVFSGDHRWALTGEAGLFLDPFYSPGSDFIAIGNTYIAELIAQDRKQAPVAMYADFYQQIYFSMYETTLSVYVDQYALFGDPEVLPHKVSWDYAYYWGVMCPLFIQNRLVDIPSMGRLHKPLMQVQKINIAMQNFFRAWGKLSQKRNPAQLLDQTGIDWFAELNRGLKDQLDDAGFAKRMADNFLLLQQLADALIARACSEHPGLLVSAAGMELKQVLDDMQEAPYGDQAPMLFSNGAY</sequence>
<dbReference type="eggNOG" id="COG0644">
    <property type="taxonomic scope" value="Bacteria"/>
</dbReference>
<gene>
    <name evidence="1" type="ordered locus">HEAR2878</name>
</gene>
<dbReference type="EMBL" id="CU207211">
    <property type="protein sequence ID" value="CAL62992.1"/>
    <property type="molecule type" value="Genomic_DNA"/>
</dbReference>
<dbReference type="InterPro" id="IPR050816">
    <property type="entry name" value="Flavin-dep_Halogenase_NPB"/>
</dbReference>
<dbReference type="SUPFAM" id="SSF51905">
    <property type="entry name" value="FAD/NAD(P)-binding domain"/>
    <property type="match status" value="1"/>
</dbReference>
<dbReference type="STRING" id="204773.HEAR2878"/>
<proteinExistence type="predicted"/>
<evidence type="ECO:0000313" key="1">
    <source>
        <dbReference type="EMBL" id="CAL62992.1"/>
    </source>
</evidence>
<dbReference type="PANTHER" id="PTHR43747:SF1">
    <property type="entry name" value="SLR1998 PROTEIN"/>
    <property type="match status" value="1"/>
</dbReference>
<dbReference type="HOGENOM" id="CLU_031191_0_0_4"/>
<organism evidence="1 2">
    <name type="scientific">Herminiimonas arsenicoxydans</name>
    <dbReference type="NCBI Taxonomy" id="204773"/>
    <lineage>
        <taxon>Bacteria</taxon>
        <taxon>Pseudomonadati</taxon>
        <taxon>Pseudomonadota</taxon>
        <taxon>Betaproteobacteria</taxon>
        <taxon>Burkholderiales</taxon>
        <taxon>Oxalobacteraceae</taxon>
        <taxon>Herminiimonas</taxon>
    </lineage>
</organism>
<dbReference type="Gene3D" id="3.50.50.60">
    <property type="entry name" value="FAD/NAD(P)-binding domain"/>
    <property type="match status" value="1"/>
</dbReference>
<dbReference type="Pfam" id="PF13450">
    <property type="entry name" value="NAD_binding_8"/>
    <property type="match status" value="1"/>
</dbReference>
<dbReference type="GO" id="GO:0004497">
    <property type="term" value="F:monooxygenase activity"/>
    <property type="evidence" value="ECO:0007669"/>
    <property type="project" value="InterPro"/>
</dbReference>
<dbReference type="Pfam" id="PF04820">
    <property type="entry name" value="Trp_halogenase"/>
    <property type="match status" value="1"/>
</dbReference>
<dbReference type="InterPro" id="IPR006905">
    <property type="entry name" value="Flavin_halogenase"/>
</dbReference>
<dbReference type="Proteomes" id="UP000006697">
    <property type="component" value="Chromosome"/>
</dbReference>